<feature type="region of interest" description="Disordered" evidence="1">
    <location>
        <begin position="86"/>
        <end position="111"/>
    </location>
</feature>
<dbReference type="AlphaFoldDB" id="A0A699RDA2"/>
<organism evidence="2">
    <name type="scientific">Tanacetum cinerariifolium</name>
    <name type="common">Dalmatian daisy</name>
    <name type="synonym">Chrysanthemum cinerariifolium</name>
    <dbReference type="NCBI Taxonomy" id="118510"/>
    <lineage>
        <taxon>Eukaryota</taxon>
        <taxon>Viridiplantae</taxon>
        <taxon>Streptophyta</taxon>
        <taxon>Embryophyta</taxon>
        <taxon>Tracheophyta</taxon>
        <taxon>Spermatophyta</taxon>
        <taxon>Magnoliopsida</taxon>
        <taxon>eudicotyledons</taxon>
        <taxon>Gunneridae</taxon>
        <taxon>Pentapetalae</taxon>
        <taxon>asterids</taxon>
        <taxon>campanulids</taxon>
        <taxon>Asterales</taxon>
        <taxon>Asteraceae</taxon>
        <taxon>Asteroideae</taxon>
        <taxon>Anthemideae</taxon>
        <taxon>Anthemidinae</taxon>
        <taxon>Tanacetum</taxon>
    </lineage>
</organism>
<accession>A0A699RDA2</accession>
<protein>
    <submittedName>
        <fullName evidence="2">Uncharacterized protein</fullName>
    </submittedName>
</protein>
<feature type="non-terminal residue" evidence="2">
    <location>
        <position position="1"/>
    </location>
</feature>
<dbReference type="EMBL" id="BKCJ011075436">
    <property type="protein sequence ID" value="GFC80521.1"/>
    <property type="molecule type" value="Genomic_DNA"/>
</dbReference>
<feature type="compositionally biased region" description="Basic and acidic residues" evidence="1">
    <location>
        <begin position="90"/>
        <end position="99"/>
    </location>
</feature>
<evidence type="ECO:0000313" key="2">
    <source>
        <dbReference type="EMBL" id="GFC80521.1"/>
    </source>
</evidence>
<reference evidence="2" key="1">
    <citation type="journal article" date="2019" name="Sci. Rep.">
        <title>Draft genome of Tanacetum cinerariifolium, the natural source of mosquito coil.</title>
        <authorList>
            <person name="Yamashiro T."/>
            <person name="Shiraishi A."/>
            <person name="Satake H."/>
            <person name="Nakayama K."/>
        </authorList>
    </citation>
    <scope>NUCLEOTIDE SEQUENCE</scope>
</reference>
<feature type="compositionally biased region" description="Acidic residues" evidence="1">
    <location>
        <begin position="100"/>
        <end position="111"/>
    </location>
</feature>
<comment type="caution">
    <text evidence="2">The sequence shown here is derived from an EMBL/GenBank/DDBJ whole genome shotgun (WGS) entry which is preliminary data.</text>
</comment>
<gene>
    <name evidence="2" type="ORF">Tci_852491</name>
</gene>
<proteinExistence type="predicted"/>
<name>A0A699RDA2_TANCI</name>
<evidence type="ECO:0000256" key="1">
    <source>
        <dbReference type="SAM" id="MobiDB-lite"/>
    </source>
</evidence>
<sequence length="111" mass="13089">GFEGSRYMECSATVYSAVDYCLKLLAKYEDKLLQFVENVNRLKTEVEEANPNAKQLRGQRKKSEIEKLREHMKKHRRLCKKCEKYRRHDSRNCTKKDDEIPTDSDSTDVGE</sequence>